<dbReference type="InterPro" id="IPR003593">
    <property type="entry name" value="AAA+_ATPase"/>
</dbReference>
<dbReference type="GO" id="GO:0005524">
    <property type="term" value="F:ATP binding"/>
    <property type="evidence" value="ECO:0007669"/>
    <property type="project" value="UniProtKB-KW"/>
</dbReference>
<dbReference type="Proteomes" id="UP000053105">
    <property type="component" value="Unassembled WGS sequence"/>
</dbReference>
<evidence type="ECO:0000313" key="6">
    <source>
        <dbReference type="Proteomes" id="UP000053105"/>
    </source>
</evidence>
<accession>A0A0N0BGV0</accession>
<proteinExistence type="predicted"/>
<dbReference type="STRING" id="166423.A0A0N0BGV0"/>
<evidence type="ECO:0000313" key="5">
    <source>
        <dbReference type="EMBL" id="KOX75342.1"/>
    </source>
</evidence>
<sequence>MTSKAKENGRKSISPWMTCVTCQSILTQKDVTMHSTNCPPDLKTWNHDFIYNDILHSTMETYNPSEQPKNIHVRTFDDMVFISQSALQLCEIAIGDYVLVTAGDNKAVKTAWPTKDKNLTSVSLTKHAIELNNLRGCVKIEKFNFCVNVAKEFVICSVGKHTLQEATMELDIILKNHNEQKIFTIGNKFSVPFYGKTLIYNIVKVVSDNYKNDNLSDQLKQLKVTDEVHEPKFYKALYNTKWTILSEEQEKKHCKRSKFKIQDVGGYDNVIQDIKDILDIGLGQCQSIGDFYVSKGILLYGTAGVGKSIIANALISEYDINSITIYSTDIYSKSLGETEKKLQDIFVEAKTKAPSIILIEEIDSLCPKRSTSSTDHERRVLSQLITLFDDIQNANDNVVILAITSKLDLVDSSLRRPGRIDKEFEIYVPTCSMRAEIFKKMLLKIPNSLSSEDVQNIAFATHGFVGADLYGLCSQAILNAVKCHQKINTSSDLSLKVTASNFEHALTVTKPSAMKEVLVEVPNVRWSDIGGQKDLKLKLKQAVEWPLRHPEAFLRMGITPPRGVLMFGPPGCSKTMIAKALATESKVNFLNIKGPELFSKWVGESEKAVREVFRKARQVSPSIVFIDEIDALGSERSSSSNGGSNVQERVLAQLLTELDGVTALGSVTLVAATNRPDKIDKALLRPGRLDRIIYVALPDYETRQEIFDIKLRNMPIAEDVQIQDLVDLTEGYSGAEIQAICHEAAMKALEENLNANIITKEHFKAALAIITPRTPASCGCCPPMDPQCPSCSISCSPQPISCYTCPTPPYKLEPKSSRCPPVSVTCMPCSPQPSSLPCVPRPFICSPCTSRITCIPMPKPVPVPYEAGSVFRVPVTTGGLFYVGTIRCYPCLPFTC</sequence>
<dbReference type="GO" id="GO:0005737">
    <property type="term" value="C:cytoplasm"/>
    <property type="evidence" value="ECO:0007669"/>
    <property type="project" value="TreeGrafter"/>
</dbReference>
<dbReference type="FunFam" id="3.40.50.300:FF:000061">
    <property type="entry name" value="ATPase family, AAA domain-containing 2"/>
    <property type="match status" value="1"/>
</dbReference>
<keyword evidence="1" id="KW-0677">Repeat</keyword>
<dbReference type="CDD" id="cd19511">
    <property type="entry name" value="RecA-like_CDC48_r2-like"/>
    <property type="match status" value="1"/>
</dbReference>
<keyword evidence="6" id="KW-1185">Reference proteome</keyword>
<dbReference type="PROSITE" id="PS00674">
    <property type="entry name" value="AAA"/>
    <property type="match status" value="1"/>
</dbReference>
<keyword evidence="2" id="KW-0547">Nucleotide-binding</keyword>
<feature type="domain" description="AAA+ ATPase" evidence="4">
    <location>
        <begin position="560"/>
        <end position="699"/>
    </location>
</feature>
<dbReference type="SUPFAM" id="SSF52540">
    <property type="entry name" value="P-loop containing nucleoside triphosphate hydrolases"/>
    <property type="match status" value="2"/>
</dbReference>
<dbReference type="InterPro" id="IPR041569">
    <property type="entry name" value="AAA_lid_3"/>
</dbReference>
<dbReference type="Gene3D" id="3.40.50.300">
    <property type="entry name" value="P-loop containing nucleotide triphosphate hydrolases"/>
    <property type="match status" value="2"/>
</dbReference>
<evidence type="ECO:0000256" key="1">
    <source>
        <dbReference type="ARBA" id="ARBA00022737"/>
    </source>
</evidence>
<dbReference type="InterPro" id="IPR003959">
    <property type="entry name" value="ATPase_AAA_core"/>
</dbReference>
<dbReference type="OrthoDB" id="27435at2759"/>
<protein>
    <submittedName>
        <fullName evidence="5">Spermatogenesis-associated protein 5</fullName>
    </submittedName>
</protein>
<dbReference type="AlphaFoldDB" id="A0A0N0BGV0"/>
<gene>
    <name evidence="5" type="ORF">WN51_13212</name>
</gene>
<dbReference type="Pfam" id="PF00004">
    <property type="entry name" value="AAA"/>
    <property type="match status" value="2"/>
</dbReference>
<dbReference type="InterPro" id="IPR050168">
    <property type="entry name" value="AAA_ATPase_domain"/>
</dbReference>
<dbReference type="GO" id="GO:0016887">
    <property type="term" value="F:ATP hydrolysis activity"/>
    <property type="evidence" value="ECO:0007669"/>
    <property type="project" value="InterPro"/>
</dbReference>
<dbReference type="FunFam" id="3.40.50.300:FF:000661">
    <property type="entry name" value="calmodulin-interacting protein 111 isoform X1"/>
    <property type="match status" value="1"/>
</dbReference>
<evidence type="ECO:0000256" key="3">
    <source>
        <dbReference type="ARBA" id="ARBA00022840"/>
    </source>
</evidence>
<reference evidence="5 6" key="1">
    <citation type="submission" date="2015-07" db="EMBL/GenBank/DDBJ databases">
        <title>The genome of Melipona quadrifasciata.</title>
        <authorList>
            <person name="Pan H."/>
            <person name="Kapheim K."/>
        </authorList>
    </citation>
    <scope>NUCLEOTIDE SEQUENCE [LARGE SCALE GENOMIC DNA]</scope>
    <source>
        <strain evidence="5">0111107301</strain>
        <tissue evidence="5">Whole body</tissue>
    </source>
</reference>
<dbReference type="FunFam" id="1.10.8.60:FF:000069">
    <property type="entry name" value="spermatogenesis-associated protein 5 isoform X1"/>
    <property type="match status" value="1"/>
</dbReference>
<feature type="domain" description="AAA+ ATPase" evidence="4">
    <location>
        <begin position="293"/>
        <end position="430"/>
    </location>
</feature>
<dbReference type="InterPro" id="IPR027417">
    <property type="entry name" value="P-loop_NTPase"/>
</dbReference>
<dbReference type="InterPro" id="IPR003960">
    <property type="entry name" value="ATPase_AAA_CS"/>
</dbReference>
<name>A0A0N0BGV0_9HYME</name>
<evidence type="ECO:0000259" key="4">
    <source>
        <dbReference type="SMART" id="SM00382"/>
    </source>
</evidence>
<evidence type="ECO:0000256" key="2">
    <source>
        <dbReference type="ARBA" id="ARBA00022741"/>
    </source>
</evidence>
<dbReference type="SMART" id="SM00382">
    <property type="entry name" value="AAA"/>
    <property type="match status" value="2"/>
</dbReference>
<dbReference type="EMBL" id="KQ435765">
    <property type="protein sequence ID" value="KOX75342.1"/>
    <property type="molecule type" value="Genomic_DNA"/>
</dbReference>
<dbReference type="PANTHER" id="PTHR23077">
    <property type="entry name" value="AAA-FAMILY ATPASE"/>
    <property type="match status" value="1"/>
</dbReference>
<dbReference type="Pfam" id="PF17862">
    <property type="entry name" value="AAA_lid_3"/>
    <property type="match status" value="2"/>
</dbReference>
<dbReference type="Gene3D" id="1.10.8.60">
    <property type="match status" value="2"/>
</dbReference>
<keyword evidence="3" id="KW-0067">ATP-binding</keyword>
<dbReference type="PANTHER" id="PTHR23077:SF27">
    <property type="entry name" value="ATPASE FAMILY GENE 2 PROTEIN HOMOLOG A"/>
    <property type="match status" value="1"/>
</dbReference>
<organism evidence="5 6">
    <name type="scientific">Melipona quadrifasciata</name>
    <dbReference type="NCBI Taxonomy" id="166423"/>
    <lineage>
        <taxon>Eukaryota</taxon>
        <taxon>Metazoa</taxon>
        <taxon>Ecdysozoa</taxon>
        <taxon>Arthropoda</taxon>
        <taxon>Hexapoda</taxon>
        <taxon>Insecta</taxon>
        <taxon>Pterygota</taxon>
        <taxon>Neoptera</taxon>
        <taxon>Endopterygota</taxon>
        <taxon>Hymenoptera</taxon>
        <taxon>Apocrita</taxon>
        <taxon>Aculeata</taxon>
        <taxon>Apoidea</taxon>
        <taxon>Anthophila</taxon>
        <taxon>Apidae</taxon>
        <taxon>Melipona</taxon>
    </lineage>
</organism>